<dbReference type="NCBIfam" id="NF047703">
    <property type="entry name" value="slr1658_superfam"/>
    <property type="match status" value="1"/>
</dbReference>
<dbReference type="EMBL" id="AP018227">
    <property type="protein sequence ID" value="BAY83662.1"/>
    <property type="molecule type" value="Genomic_DNA"/>
</dbReference>
<evidence type="ECO:0000313" key="2">
    <source>
        <dbReference type="Proteomes" id="UP000218418"/>
    </source>
</evidence>
<accession>A0A1Z4LQX2</accession>
<gene>
    <name evidence="1" type="ORF">NIES267_31530</name>
</gene>
<protein>
    <recommendedName>
        <fullName evidence="3">ATP-binding protein</fullName>
    </recommendedName>
</protein>
<organism evidence="1 2">
    <name type="scientific">Calothrix parasitica NIES-267</name>
    <dbReference type="NCBI Taxonomy" id="1973488"/>
    <lineage>
        <taxon>Bacteria</taxon>
        <taxon>Bacillati</taxon>
        <taxon>Cyanobacteriota</taxon>
        <taxon>Cyanophyceae</taxon>
        <taxon>Nostocales</taxon>
        <taxon>Calotrichaceae</taxon>
        <taxon>Calothrix</taxon>
    </lineage>
</organism>
<dbReference type="Proteomes" id="UP000218418">
    <property type="component" value="Chromosome"/>
</dbReference>
<evidence type="ECO:0000313" key="1">
    <source>
        <dbReference type="EMBL" id="BAY83662.1"/>
    </source>
</evidence>
<proteinExistence type="predicted"/>
<name>A0A1Z4LQX2_9CYAN</name>
<dbReference type="AlphaFoldDB" id="A0A1Z4LQX2"/>
<dbReference type="InterPro" id="IPR046239">
    <property type="entry name" value="DUF6272"/>
</dbReference>
<sequence>MIQIFGNFLENLFSKDNLEKAQVFGDYVERPQQDEHLTVGFSPSSIPIRKRWRNNGLSADYVANYLATFFPIKTDEPDSIDKLAEMKSAVSYIANELLENSMKYTDTTTLYPITLHTQIENNKIRLFVDNSILASQAENFQKFIDELLNSDPDELFVRKLEENAEEENSTSSGLGFLTMINDYSAKLGWKFDIVEKESPVMTVTTMVELAV</sequence>
<dbReference type="Pfam" id="PF19788">
    <property type="entry name" value="DUF6272"/>
    <property type="match status" value="1"/>
</dbReference>
<dbReference type="InterPro" id="IPR058084">
    <property type="entry name" value="Slr1658-like"/>
</dbReference>
<keyword evidence="2" id="KW-1185">Reference proteome</keyword>
<reference evidence="1 2" key="1">
    <citation type="submission" date="2017-06" db="EMBL/GenBank/DDBJ databases">
        <title>Genome sequencing of cyanobaciteial culture collection at National Institute for Environmental Studies (NIES).</title>
        <authorList>
            <person name="Hirose Y."/>
            <person name="Shimura Y."/>
            <person name="Fujisawa T."/>
            <person name="Nakamura Y."/>
            <person name="Kawachi M."/>
        </authorList>
    </citation>
    <scope>NUCLEOTIDE SEQUENCE [LARGE SCALE GENOMIC DNA]</scope>
    <source>
        <strain evidence="1 2">NIES-267</strain>
    </source>
</reference>
<dbReference type="OrthoDB" id="5488639at2"/>
<evidence type="ECO:0008006" key="3">
    <source>
        <dbReference type="Google" id="ProtNLM"/>
    </source>
</evidence>